<gene>
    <name evidence="2" type="ORF">KSP39_PZI015805</name>
</gene>
<organism evidence="2 3">
    <name type="scientific">Platanthera zijinensis</name>
    <dbReference type="NCBI Taxonomy" id="2320716"/>
    <lineage>
        <taxon>Eukaryota</taxon>
        <taxon>Viridiplantae</taxon>
        <taxon>Streptophyta</taxon>
        <taxon>Embryophyta</taxon>
        <taxon>Tracheophyta</taxon>
        <taxon>Spermatophyta</taxon>
        <taxon>Magnoliopsida</taxon>
        <taxon>Liliopsida</taxon>
        <taxon>Asparagales</taxon>
        <taxon>Orchidaceae</taxon>
        <taxon>Orchidoideae</taxon>
        <taxon>Orchideae</taxon>
        <taxon>Orchidinae</taxon>
        <taxon>Platanthera</taxon>
    </lineage>
</organism>
<comment type="caution">
    <text evidence="2">The sequence shown here is derived from an EMBL/GenBank/DDBJ whole genome shotgun (WGS) entry which is preliminary data.</text>
</comment>
<reference evidence="2 3" key="1">
    <citation type="journal article" date="2022" name="Nat. Plants">
        <title>Genomes of leafy and leafless Platanthera orchids illuminate the evolution of mycoheterotrophy.</title>
        <authorList>
            <person name="Li M.H."/>
            <person name="Liu K.W."/>
            <person name="Li Z."/>
            <person name="Lu H.C."/>
            <person name="Ye Q.L."/>
            <person name="Zhang D."/>
            <person name="Wang J.Y."/>
            <person name="Li Y.F."/>
            <person name="Zhong Z.M."/>
            <person name="Liu X."/>
            <person name="Yu X."/>
            <person name="Liu D.K."/>
            <person name="Tu X.D."/>
            <person name="Liu B."/>
            <person name="Hao Y."/>
            <person name="Liao X.Y."/>
            <person name="Jiang Y.T."/>
            <person name="Sun W.H."/>
            <person name="Chen J."/>
            <person name="Chen Y.Q."/>
            <person name="Ai Y."/>
            <person name="Zhai J.W."/>
            <person name="Wu S.S."/>
            <person name="Zhou Z."/>
            <person name="Hsiao Y.Y."/>
            <person name="Wu W.L."/>
            <person name="Chen Y.Y."/>
            <person name="Lin Y.F."/>
            <person name="Hsu J.L."/>
            <person name="Li C.Y."/>
            <person name="Wang Z.W."/>
            <person name="Zhao X."/>
            <person name="Zhong W.Y."/>
            <person name="Ma X.K."/>
            <person name="Ma L."/>
            <person name="Huang J."/>
            <person name="Chen G.Z."/>
            <person name="Huang M.Z."/>
            <person name="Huang L."/>
            <person name="Peng D.H."/>
            <person name="Luo Y.B."/>
            <person name="Zou S.Q."/>
            <person name="Chen S.P."/>
            <person name="Lan S."/>
            <person name="Tsai W.C."/>
            <person name="Van de Peer Y."/>
            <person name="Liu Z.J."/>
        </authorList>
    </citation>
    <scope>NUCLEOTIDE SEQUENCE [LARGE SCALE GENOMIC DNA]</scope>
    <source>
        <strain evidence="2">Lor287</strain>
    </source>
</reference>
<dbReference type="SUPFAM" id="SSF56808">
    <property type="entry name" value="Ribosomal protein L1"/>
    <property type="match status" value="1"/>
</dbReference>
<evidence type="ECO:0000313" key="2">
    <source>
        <dbReference type="EMBL" id="KAK8933398.1"/>
    </source>
</evidence>
<dbReference type="PANTHER" id="PTHR23105">
    <property type="entry name" value="RIBOSOMAL PROTEIN L7AE FAMILY MEMBER"/>
    <property type="match status" value="1"/>
</dbReference>
<keyword evidence="3" id="KW-1185">Reference proteome</keyword>
<feature type="region of interest" description="Disordered" evidence="1">
    <location>
        <begin position="536"/>
        <end position="558"/>
    </location>
</feature>
<dbReference type="AlphaFoldDB" id="A0AAP0B8H1"/>
<dbReference type="Proteomes" id="UP001418222">
    <property type="component" value="Unassembled WGS sequence"/>
</dbReference>
<feature type="compositionally biased region" description="Basic residues" evidence="1">
    <location>
        <begin position="403"/>
        <end position="415"/>
    </location>
</feature>
<dbReference type="InterPro" id="IPR016095">
    <property type="entry name" value="Ribosomal_uL1_3-a/b-sand"/>
</dbReference>
<feature type="region of interest" description="Disordered" evidence="1">
    <location>
        <begin position="389"/>
        <end position="447"/>
    </location>
</feature>
<proteinExistence type="predicted"/>
<dbReference type="GO" id="GO:0003723">
    <property type="term" value="F:RNA binding"/>
    <property type="evidence" value="ECO:0007669"/>
    <property type="project" value="InterPro"/>
</dbReference>
<sequence length="558" mass="63347">MSSKPTIKSSRVSREDAAGAVDALLGFLRARAKQQKAQLFEHDDFLYLNISVRRLRSTSRLKPYLIPLPHTLHPLDLSRTSLCLIADDSLADAARSTAADENLPFDSIIPLSQLRTDYVSFEARRRLCDSYDIFFAERRIVPPLSRLIGNYFFKKNKIPLPINISRRGWPEAVREACRSTLLHLSSGTCSGLKVGRVSMDREQIIDNIMAAIDGAVDHIPKKWANIRCMYIMAVQSVALPIYQAIPEIGMKIDVGPREKTERFVGVVDQDPGAKREVEEKNKKKRGFSKKRKMRIHDVDFTGIDLHDRSEEDDEDGEEEHANDELGLKKKKMKKNDEQGKLRKCKKGKSAGNEEDECEEKEKDGEFIELVTERKKTKRAKKIANTGVEDFAIKVVSADDHGDGKKKKKKNGVKRSKCTDDDDDKEGPIQLANERKKTKKENKTVNTASEEYAIKDGFTDDHGDGKKLQLKKKEKKIMKKGNDKKGKQDIFNCSNEDHGLVVAYEEPNLMNMDANTAVNDDDDPHFSDDFSRVKTRANLDQKSAKYKKPVKAKKIKLRQ</sequence>
<dbReference type="InterPro" id="IPR028364">
    <property type="entry name" value="Ribosomal_uL1/biogenesis"/>
</dbReference>
<dbReference type="EMBL" id="JBBWWQ010000013">
    <property type="protein sequence ID" value="KAK8933398.1"/>
    <property type="molecule type" value="Genomic_DNA"/>
</dbReference>
<feature type="region of interest" description="Disordered" evidence="1">
    <location>
        <begin position="305"/>
        <end position="365"/>
    </location>
</feature>
<evidence type="ECO:0000256" key="1">
    <source>
        <dbReference type="SAM" id="MobiDB-lite"/>
    </source>
</evidence>
<protein>
    <recommendedName>
        <fullName evidence="4">Ribosomal L1 domain-containing protein 1</fullName>
    </recommendedName>
</protein>
<dbReference type="InterPro" id="IPR050257">
    <property type="entry name" value="eL8/uL1-like"/>
</dbReference>
<evidence type="ECO:0000313" key="3">
    <source>
        <dbReference type="Proteomes" id="UP001418222"/>
    </source>
</evidence>
<feature type="compositionally biased region" description="Acidic residues" evidence="1">
    <location>
        <begin position="310"/>
        <end position="321"/>
    </location>
</feature>
<evidence type="ECO:0008006" key="4">
    <source>
        <dbReference type="Google" id="ProtNLM"/>
    </source>
</evidence>
<name>A0AAP0B8H1_9ASPA</name>
<dbReference type="Gene3D" id="3.30.190.20">
    <property type="match status" value="1"/>
</dbReference>
<dbReference type="Gene3D" id="3.40.50.790">
    <property type="match status" value="1"/>
</dbReference>
<feature type="compositionally biased region" description="Basic residues" evidence="1">
    <location>
        <begin position="543"/>
        <end position="558"/>
    </location>
</feature>
<accession>A0AAP0B8H1</accession>
<dbReference type="Pfam" id="PF00687">
    <property type="entry name" value="Ribosomal_L1"/>
    <property type="match status" value="1"/>
</dbReference>
<dbReference type="InterPro" id="IPR023674">
    <property type="entry name" value="Ribosomal_uL1-like"/>
</dbReference>
<dbReference type="CDD" id="cd00403">
    <property type="entry name" value="Ribosomal_L1"/>
    <property type="match status" value="1"/>
</dbReference>